<dbReference type="Proteomes" id="UP001596108">
    <property type="component" value="Unassembled WGS sequence"/>
</dbReference>
<name>A0ABW0QZS1_9BACL</name>
<dbReference type="SUPFAM" id="SSF48452">
    <property type="entry name" value="TPR-like"/>
    <property type="match status" value="1"/>
</dbReference>
<organism evidence="2 3">
    <name type="scientific">Cohnella yongneupensis</name>
    <dbReference type="NCBI Taxonomy" id="425006"/>
    <lineage>
        <taxon>Bacteria</taxon>
        <taxon>Bacillati</taxon>
        <taxon>Bacillota</taxon>
        <taxon>Bacilli</taxon>
        <taxon>Bacillales</taxon>
        <taxon>Paenibacillaceae</taxon>
        <taxon>Cohnella</taxon>
    </lineage>
</organism>
<keyword evidence="3" id="KW-1185">Reference proteome</keyword>
<evidence type="ECO:0000256" key="1">
    <source>
        <dbReference type="SAM" id="MobiDB-lite"/>
    </source>
</evidence>
<accession>A0ABW0QZS1</accession>
<evidence type="ECO:0000313" key="3">
    <source>
        <dbReference type="Proteomes" id="UP001596108"/>
    </source>
</evidence>
<protein>
    <recommendedName>
        <fullName evidence="4">Tetratricopeptide repeat protein</fullName>
    </recommendedName>
</protein>
<reference evidence="3" key="1">
    <citation type="journal article" date="2019" name="Int. J. Syst. Evol. Microbiol.">
        <title>The Global Catalogue of Microorganisms (GCM) 10K type strain sequencing project: providing services to taxonomists for standard genome sequencing and annotation.</title>
        <authorList>
            <consortium name="The Broad Institute Genomics Platform"/>
            <consortium name="The Broad Institute Genome Sequencing Center for Infectious Disease"/>
            <person name="Wu L."/>
            <person name="Ma J."/>
        </authorList>
    </citation>
    <scope>NUCLEOTIDE SEQUENCE [LARGE SCALE GENOMIC DNA]</scope>
    <source>
        <strain evidence="3">CGMCC 1.18578</strain>
    </source>
</reference>
<evidence type="ECO:0008006" key="4">
    <source>
        <dbReference type="Google" id="ProtNLM"/>
    </source>
</evidence>
<sequence>MAGDNAFKVRLDAAISRHNKGMQGDRTAVKDAFAQLSELRAIDSNHALLEAYYGSTLTLMARDADKLLDKADKSQQGLASLDRAISLAPGNAVIRLIRANVCLRLPENFFGRTQTAIDDFNDLLARHQRQPDLLTPIQYKQVIQGLATAYENTGKLTEARTTRQRLTQPPDDAIQRGKGASKDGKKPKVRKSK</sequence>
<dbReference type="RefSeq" id="WP_378112341.1">
    <property type="nucleotide sequence ID" value="NZ_JBHSNC010000041.1"/>
</dbReference>
<feature type="region of interest" description="Disordered" evidence="1">
    <location>
        <begin position="154"/>
        <end position="193"/>
    </location>
</feature>
<evidence type="ECO:0000313" key="2">
    <source>
        <dbReference type="EMBL" id="MFC5530398.1"/>
    </source>
</evidence>
<dbReference type="EMBL" id="JBHSNC010000041">
    <property type="protein sequence ID" value="MFC5530398.1"/>
    <property type="molecule type" value="Genomic_DNA"/>
</dbReference>
<dbReference type="Gene3D" id="1.25.40.10">
    <property type="entry name" value="Tetratricopeptide repeat domain"/>
    <property type="match status" value="1"/>
</dbReference>
<gene>
    <name evidence="2" type="ORF">ACFPQ4_13250</name>
</gene>
<dbReference type="InterPro" id="IPR011990">
    <property type="entry name" value="TPR-like_helical_dom_sf"/>
</dbReference>
<comment type="caution">
    <text evidence="2">The sequence shown here is derived from an EMBL/GenBank/DDBJ whole genome shotgun (WGS) entry which is preliminary data.</text>
</comment>
<proteinExistence type="predicted"/>